<name>A0A939FWC1_9ACTN</name>
<feature type="region of interest" description="Disordered" evidence="1">
    <location>
        <begin position="335"/>
        <end position="354"/>
    </location>
</feature>
<dbReference type="EMBL" id="JAFMOF010000007">
    <property type="protein sequence ID" value="MBO0657280.1"/>
    <property type="molecule type" value="Genomic_DNA"/>
</dbReference>
<evidence type="ECO:0000313" key="3">
    <source>
        <dbReference type="EMBL" id="MBO0657280.1"/>
    </source>
</evidence>
<reference evidence="3" key="1">
    <citation type="submission" date="2021-03" db="EMBL/GenBank/DDBJ databases">
        <title>Streptomyces strains.</title>
        <authorList>
            <person name="Lund M.B."/>
            <person name="Toerring T."/>
        </authorList>
    </citation>
    <scope>NUCLEOTIDE SEQUENCE</scope>
    <source>
        <strain evidence="3">JCM 4242</strain>
    </source>
</reference>
<feature type="region of interest" description="Disordered" evidence="1">
    <location>
        <begin position="292"/>
        <end position="318"/>
    </location>
</feature>
<organism evidence="3 4">
    <name type="scientific">Streptomyces triculaminicus</name>
    <dbReference type="NCBI Taxonomy" id="2816232"/>
    <lineage>
        <taxon>Bacteria</taxon>
        <taxon>Bacillati</taxon>
        <taxon>Actinomycetota</taxon>
        <taxon>Actinomycetes</taxon>
        <taxon>Kitasatosporales</taxon>
        <taxon>Streptomycetaceae</taxon>
        <taxon>Streptomyces</taxon>
    </lineage>
</organism>
<gene>
    <name evidence="3" type="ORF">J1792_32575</name>
</gene>
<dbReference type="Pfam" id="PF15646">
    <property type="entry name" value="Tox-REase-2"/>
    <property type="match status" value="1"/>
</dbReference>
<protein>
    <recommendedName>
        <fullName evidence="2">Tox-REase-2 domain-containing protein</fullName>
    </recommendedName>
</protein>
<dbReference type="AlphaFoldDB" id="A0A939FWC1"/>
<feature type="compositionally biased region" description="Polar residues" evidence="1">
    <location>
        <begin position="344"/>
        <end position="354"/>
    </location>
</feature>
<evidence type="ECO:0000256" key="1">
    <source>
        <dbReference type="SAM" id="MobiDB-lite"/>
    </source>
</evidence>
<comment type="caution">
    <text evidence="3">The sequence shown here is derived from an EMBL/GenBank/DDBJ whole genome shotgun (WGS) entry which is preliminary data.</text>
</comment>
<dbReference type="InterPro" id="IPR028906">
    <property type="entry name" value="Tox-REase-2_dom"/>
</dbReference>
<feature type="compositionally biased region" description="Basic and acidic residues" evidence="1">
    <location>
        <begin position="308"/>
        <end position="318"/>
    </location>
</feature>
<evidence type="ECO:0000313" key="4">
    <source>
        <dbReference type="Proteomes" id="UP000664781"/>
    </source>
</evidence>
<evidence type="ECO:0000259" key="2">
    <source>
        <dbReference type="Pfam" id="PF15646"/>
    </source>
</evidence>
<proteinExistence type="predicted"/>
<dbReference type="Proteomes" id="UP000664781">
    <property type="component" value="Unassembled WGS sequence"/>
</dbReference>
<sequence length="354" mass="37699">MHRLLGDAQVYATTAKNAHSGEAARAFHDYFKNTIGFGDPPDHAQEHEPLVANLVAACMQLSKACEKYADHIEHANVQILNHKAEPFRIEAPWDSPMLGGNGDDGGLHSAVTHDGHIHCLGDVAHALDSAQAKVRLPGGRPPGGGMLPLVPGPRPGAPVPMVPASFTTAFPAASPHNPAIPSRDPIPPDPTTAKLLDPAEQAQFRTWMNSLRAGGFAGGGDQMNPDNAYQLRTAGYPERELPLGATATGRSGKGLMADGLRPADGYAVEAKYVRKPDCPTPSTFRSIDAVNKTLGTPPKLDGNGNPKFDPRRDGMFPGDERELKRYKAAMEQSSELRGLEIVTNDKSPPSTGRA</sequence>
<feature type="domain" description="Tox-REase-2" evidence="2">
    <location>
        <begin position="225"/>
        <end position="346"/>
    </location>
</feature>
<keyword evidence="4" id="KW-1185">Reference proteome</keyword>
<dbReference type="RefSeq" id="WP_207248858.1">
    <property type="nucleotide sequence ID" value="NZ_JAFMOF010000007.1"/>
</dbReference>
<accession>A0A939FWC1</accession>